<dbReference type="PANTHER" id="PTHR11347">
    <property type="entry name" value="CYCLIC NUCLEOTIDE PHOSPHODIESTERASE"/>
    <property type="match status" value="1"/>
</dbReference>
<dbReference type="Proteomes" id="UP001438707">
    <property type="component" value="Unassembled WGS sequence"/>
</dbReference>
<evidence type="ECO:0000259" key="3">
    <source>
        <dbReference type="PROSITE" id="PS51845"/>
    </source>
</evidence>
<gene>
    <name evidence="4" type="ORF">WJX74_004376</name>
</gene>
<dbReference type="InterPro" id="IPR002073">
    <property type="entry name" value="PDEase_catalytic_dom"/>
</dbReference>
<evidence type="ECO:0000256" key="2">
    <source>
        <dbReference type="ARBA" id="ARBA00022801"/>
    </source>
</evidence>
<dbReference type="Pfam" id="PF00233">
    <property type="entry name" value="PDEase_I"/>
    <property type="match status" value="1"/>
</dbReference>
<dbReference type="Gene3D" id="1.10.1300.10">
    <property type="entry name" value="3'5'-cyclic nucleotide phosphodiesterase, catalytic domain"/>
    <property type="match status" value="1"/>
</dbReference>
<sequence>MPLLGKQVALKVADLGHTAATERVHLEWTKRLEAEFFTQGDRERDLGLKISPLMDRNSVHTGISKSQVGFFEIVVLPLVKAFVELIPTARPLLDSVNANYGMWSRQLQASQAAIKV</sequence>
<dbReference type="InterPro" id="IPR036971">
    <property type="entry name" value="PDEase_catalytic_dom_sf"/>
</dbReference>
<feature type="domain" description="PDEase" evidence="3">
    <location>
        <begin position="1"/>
        <end position="110"/>
    </location>
</feature>
<evidence type="ECO:0000256" key="1">
    <source>
        <dbReference type="ARBA" id="ARBA00022723"/>
    </source>
</evidence>
<evidence type="ECO:0000313" key="4">
    <source>
        <dbReference type="EMBL" id="KAK9833010.1"/>
    </source>
</evidence>
<dbReference type="GO" id="GO:0004114">
    <property type="term" value="F:3',5'-cyclic-nucleotide phosphodiesterase activity"/>
    <property type="evidence" value="ECO:0007669"/>
    <property type="project" value="InterPro"/>
</dbReference>
<protein>
    <recommendedName>
        <fullName evidence="3">PDEase domain-containing protein</fullName>
    </recommendedName>
</protein>
<dbReference type="AlphaFoldDB" id="A0AAW1RG00"/>
<dbReference type="GO" id="GO:0007165">
    <property type="term" value="P:signal transduction"/>
    <property type="evidence" value="ECO:0007669"/>
    <property type="project" value="InterPro"/>
</dbReference>
<comment type="caution">
    <text evidence="4">The sequence shown here is derived from an EMBL/GenBank/DDBJ whole genome shotgun (WGS) entry which is preliminary data.</text>
</comment>
<accession>A0AAW1RG00</accession>
<organism evidence="4 5">
    <name type="scientific">Apatococcus lobatus</name>
    <dbReference type="NCBI Taxonomy" id="904363"/>
    <lineage>
        <taxon>Eukaryota</taxon>
        <taxon>Viridiplantae</taxon>
        <taxon>Chlorophyta</taxon>
        <taxon>core chlorophytes</taxon>
        <taxon>Trebouxiophyceae</taxon>
        <taxon>Chlorellales</taxon>
        <taxon>Chlorellaceae</taxon>
        <taxon>Apatococcus</taxon>
    </lineage>
</organism>
<reference evidence="4 5" key="1">
    <citation type="journal article" date="2024" name="Nat. Commun.">
        <title>Phylogenomics reveals the evolutionary origins of lichenization in chlorophyte algae.</title>
        <authorList>
            <person name="Puginier C."/>
            <person name="Libourel C."/>
            <person name="Otte J."/>
            <person name="Skaloud P."/>
            <person name="Haon M."/>
            <person name="Grisel S."/>
            <person name="Petersen M."/>
            <person name="Berrin J.G."/>
            <person name="Delaux P.M."/>
            <person name="Dal Grande F."/>
            <person name="Keller J."/>
        </authorList>
    </citation>
    <scope>NUCLEOTIDE SEQUENCE [LARGE SCALE GENOMIC DNA]</scope>
    <source>
        <strain evidence="4 5">SAG 2145</strain>
    </source>
</reference>
<proteinExistence type="predicted"/>
<name>A0AAW1RG00_9CHLO</name>
<evidence type="ECO:0000313" key="5">
    <source>
        <dbReference type="Proteomes" id="UP001438707"/>
    </source>
</evidence>
<keyword evidence="5" id="KW-1185">Reference proteome</keyword>
<dbReference type="EMBL" id="JALJOS010000011">
    <property type="protein sequence ID" value="KAK9833010.1"/>
    <property type="molecule type" value="Genomic_DNA"/>
</dbReference>
<dbReference type="SUPFAM" id="SSF109604">
    <property type="entry name" value="HD-domain/PDEase-like"/>
    <property type="match status" value="1"/>
</dbReference>
<keyword evidence="2" id="KW-0378">Hydrolase</keyword>
<keyword evidence="1" id="KW-0479">Metal-binding</keyword>
<dbReference type="PROSITE" id="PS51845">
    <property type="entry name" value="PDEASE_I_2"/>
    <property type="match status" value="1"/>
</dbReference>
<dbReference type="GO" id="GO:0046872">
    <property type="term" value="F:metal ion binding"/>
    <property type="evidence" value="ECO:0007669"/>
    <property type="project" value="UniProtKB-KW"/>
</dbReference>